<proteinExistence type="predicted"/>
<reference evidence="3" key="2">
    <citation type="submission" date="2018-05" db="EMBL/GenBank/DDBJ databases">
        <title>OpunRS2 (Oryza punctata Reference Sequence Version 2).</title>
        <authorList>
            <person name="Zhang J."/>
            <person name="Kudrna D."/>
            <person name="Lee S."/>
            <person name="Talag J."/>
            <person name="Welchert J."/>
            <person name="Wing R.A."/>
        </authorList>
    </citation>
    <scope>NUCLEOTIDE SEQUENCE [LARGE SCALE GENOMIC DNA]</scope>
</reference>
<dbReference type="Gene3D" id="3.40.50.720">
    <property type="entry name" value="NAD(P)-binding Rossmann-like Domain"/>
    <property type="match status" value="3"/>
</dbReference>
<evidence type="ECO:0000313" key="4">
    <source>
        <dbReference type="Proteomes" id="UP000026962"/>
    </source>
</evidence>
<dbReference type="PANTHER" id="PTHR10366">
    <property type="entry name" value="NAD DEPENDENT EPIMERASE/DEHYDRATASE"/>
    <property type="match status" value="1"/>
</dbReference>
<dbReference type="FunFam" id="3.40.50.720:FF:000219">
    <property type="entry name" value="Cinnamoyl-CoA reductase 1"/>
    <property type="match status" value="2"/>
</dbReference>
<keyword evidence="4" id="KW-1185">Reference proteome</keyword>
<feature type="domain" description="NAD-dependent epimerase/dehydratase" evidence="2">
    <location>
        <begin position="11"/>
        <end position="226"/>
    </location>
</feature>
<protein>
    <recommendedName>
        <fullName evidence="2">NAD-dependent epimerase/dehydratase domain-containing protein</fullName>
    </recommendedName>
</protein>
<dbReference type="InterPro" id="IPR001509">
    <property type="entry name" value="Epimerase_deHydtase"/>
</dbReference>
<dbReference type="STRING" id="4537.A0A0E0LDM6"/>
<evidence type="ECO:0000256" key="1">
    <source>
        <dbReference type="ARBA" id="ARBA00023002"/>
    </source>
</evidence>
<evidence type="ECO:0000313" key="3">
    <source>
        <dbReference type="EnsemblPlants" id="OPUNC06G19410.2"/>
    </source>
</evidence>
<dbReference type="OMA" id="LDTITIC"/>
<evidence type="ECO:0000259" key="2">
    <source>
        <dbReference type="Pfam" id="PF01370"/>
    </source>
</evidence>
<organism evidence="3">
    <name type="scientific">Oryza punctata</name>
    <name type="common">Red rice</name>
    <dbReference type="NCBI Taxonomy" id="4537"/>
    <lineage>
        <taxon>Eukaryota</taxon>
        <taxon>Viridiplantae</taxon>
        <taxon>Streptophyta</taxon>
        <taxon>Embryophyta</taxon>
        <taxon>Tracheophyta</taxon>
        <taxon>Spermatophyta</taxon>
        <taxon>Magnoliopsida</taxon>
        <taxon>Liliopsida</taxon>
        <taxon>Poales</taxon>
        <taxon>Poaceae</taxon>
        <taxon>BOP clade</taxon>
        <taxon>Oryzoideae</taxon>
        <taxon>Oryzeae</taxon>
        <taxon>Oryzinae</taxon>
        <taxon>Oryza</taxon>
    </lineage>
</organism>
<dbReference type="SUPFAM" id="SSF51735">
    <property type="entry name" value="NAD(P)-binding Rossmann-fold domains"/>
    <property type="match status" value="3"/>
</dbReference>
<sequence>MEEGAGRTKTVCVTGAGGFVASWLVKLLLSRGCYTVHGTVRDPGDAKNAHLMSLDGAVERLRLFKADLLDYGSVAAAIAGCDDVFHVACPVDILAPAVTGTTNVLKACSEAKVGRVVVVSSVSAAMVNPNWPEGKAIDEDCWSDVDYCRATKNWYTLGKTIAEIEAFDHAKRSGLDLVTLCPSLVIGPLLQPTVNASSDCEVKIKLRNFVDVRDVADALLLLYETPGVSGRYICSSHARRMPHIIDLLKSWFPGYKFADKFVQVSDEPSFNSGKLEKLGWKIKPFEETLRDSVESYRAAEGMAAATARQTVCVTGAGGFIASSHVKLLLSRGNYAVRGTVRDPGDAKNAHLKALQGAEERLQLLKADLLDYDSVASAVAGCVGVFHVASPVPSSRSTNPEVEVIAPAVTGTLNVLKACHEAKVKRVVMVSSIAALFNNPNWPKDKALTEDSWSDEELCRKNQDWYYLSKTVAEREAFAYAAKTGLDIVTICPSLVIGPLMQSTVNSSSKILINYFKGDRDTVENRLRNVVDVRDVANALLLAYENPGASGRYICSSAPIRVSDMINILKTLYPTYTYPKNFADVEENTIYSSEKLQKLGWTFRPIEETLRDSEKTTMDDAAAAAAAAGRETTTTKKKKTVCVTGAGGFVASWLVHRLLSSGDYVVHGTVRDPSDAKNDHLVEMDGAGERRLRLFKADVLDRASVAAAVAGCVGVFHVASPVPAAKPHNPDAEVLAPAVAGTRNVLQASHKAGVRRVVVVSSAGAVILNPAFPLDAVLDEDAWSDEHYCRSIENWYCLSKTLAEREAWRYAADNAAAMDVVTVCPPLILGPLLQSTVNTSSSILINLIKGDGDEENAAATDKRRNVVDVRDVAAALVLTYENPQDSGGRYICSAYDIKVSEMVDIVRRFFPDINYPKFVGGEDERILSSKKLRKLGWKFRTVEECLRDSVQSYKACIHGPVLRHPPQRPTAASCVPIEALLGLLPMRPCKTQAPARPRWGPEATVSR</sequence>
<keyword evidence="1" id="KW-0560">Oxidoreductase</keyword>
<dbReference type="CDD" id="cd08958">
    <property type="entry name" value="FR_SDR_e"/>
    <property type="match status" value="3"/>
</dbReference>
<dbReference type="Proteomes" id="UP000026962">
    <property type="component" value="Chromosome 6"/>
</dbReference>
<reference evidence="3" key="1">
    <citation type="submission" date="2015-04" db="UniProtKB">
        <authorList>
            <consortium name="EnsemblPlants"/>
        </authorList>
    </citation>
    <scope>IDENTIFICATION</scope>
</reference>
<dbReference type="eggNOG" id="KOG1502">
    <property type="taxonomic scope" value="Eukaryota"/>
</dbReference>
<dbReference type="AlphaFoldDB" id="A0A0E0LDM6"/>
<dbReference type="HOGENOM" id="CLU_301769_0_0_1"/>
<feature type="domain" description="NAD-dependent epimerase/dehydratase" evidence="2">
    <location>
        <begin position="311"/>
        <end position="548"/>
    </location>
</feature>
<dbReference type="FunFam" id="3.40.50.720:FF:000382">
    <property type="entry name" value="NAD(P)-binding Rossmann-fold superfamily protein"/>
    <property type="match status" value="1"/>
</dbReference>
<dbReference type="InterPro" id="IPR036291">
    <property type="entry name" value="NAD(P)-bd_dom_sf"/>
</dbReference>
<name>A0A0E0LDM6_ORYPU</name>
<dbReference type="PANTHER" id="PTHR10366:SF831">
    <property type="entry name" value="NAD-DEPENDENT EPIMERASE_DEHYDRATASE DOMAIN-CONTAINING PROTEIN"/>
    <property type="match status" value="1"/>
</dbReference>
<dbReference type="GO" id="GO:0016616">
    <property type="term" value="F:oxidoreductase activity, acting on the CH-OH group of donors, NAD or NADP as acceptor"/>
    <property type="evidence" value="ECO:0007669"/>
    <property type="project" value="TreeGrafter"/>
</dbReference>
<dbReference type="InterPro" id="IPR050425">
    <property type="entry name" value="NAD(P)_dehydrat-like"/>
</dbReference>
<dbReference type="EnsemblPlants" id="OPUNC06G19410.2">
    <property type="protein sequence ID" value="OPUNC06G19410.2"/>
    <property type="gene ID" value="OPUNC06G19410"/>
</dbReference>
<dbReference type="Gramene" id="OPUNC06G19410.2">
    <property type="protein sequence ID" value="OPUNC06G19410.2"/>
    <property type="gene ID" value="OPUNC06G19410"/>
</dbReference>
<feature type="domain" description="NAD-dependent epimerase/dehydratase" evidence="2">
    <location>
        <begin position="640"/>
        <end position="885"/>
    </location>
</feature>
<accession>A0A0E0LDM6</accession>
<dbReference type="Pfam" id="PF01370">
    <property type="entry name" value="Epimerase"/>
    <property type="match status" value="3"/>
</dbReference>